<feature type="domain" description="3-hydroxyacyl-CoA dehydrogenase NAD binding" evidence="5">
    <location>
        <begin position="5"/>
        <end position="184"/>
    </location>
</feature>
<evidence type="ECO:0000259" key="4">
    <source>
        <dbReference type="Pfam" id="PF00725"/>
    </source>
</evidence>
<protein>
    <submittedName>
        <fullName evidence="6">3-hydroxyacyl-CoA dehydrogenase family protein</fullName>
    </submittedName>
</protein>
<dbReference type="Proteomes" id="UP000547674">
    <property type="component" value="Unassembled WGS sequence"/>
</dbReference>
<keyword evidence="3" id="KW-0520">NAD</keyword>
<dbReference type="InterPro" id="IPR036291">
    <property type="entry name" value="NAD(P)-bd_dom_sf"/>
</dbReference>
<dbReference type="InterPro" id="IPR006176">
    <property type="entry name" value="3-OHacyl-CoA_DH_NAD-bd"/>
</dbReference>
<dbReference type="Gene3D" id="3.40.50.720">
    <property type="entry name" value="NAD(P)-binding Rossmann-like Domain"/>
    <property type="match status" value="1"/>
</dbReference>
<dbReference type="InterPro" id="IPR008927">
    <property type="entry name" value="6-PGluconate_DH-like_C_sf"/>
</dbReference>
<feature type="binding site" evidence="3">
    <location>
        <position position="33"/>
    </location>
    <ligand>
        <name>NAD(+)</name>
        <dbReference type="ChEBI" id="CHEBI:57540"/>
    </ligand>
</feature>
<reference evidence="6 7" key="1">
    <citation type="submission" date="2020-03" db="EMBL/GenBank/DDBJ databases">
        <title>Metabolic flexibility allows generalist bacteria to become dominant in a frequently disturbed ecosystem.</title>
        <authorList>
            <person name="Chen Y.-J."/>
            <person name="Leung P.M."/>
            <person name="Bay S.K."/>
            <person name="Hugenholtz P."/>
            <person name="Kessler A.J."/>
            <person name="Shelley G."/>
            <person name="Waite D.W."/>
            <person name="Cook P.L."/>
            <person name="Greening C."/>
        </authorList>
    </citation>
    <scope>NUCLEOTIDE SEQUENCE [LARGE SCALE GENOMIC DNA]</scope>
    <source>
        <strain evidence="6">SS_bin_28</strain>
    </source>
</reference>
<organism evidence="6 7">
    <name type="scientific">Eiseniibacteriota bacterium</name>
    <dbReference type="NCBI Taxonomy" id="2212470"/>
    <lineage>
        <taxon>Bacteria</taxon>
        <taxon>Candidatus Eiseniibacteriota</taxon>
    </lineage>
</organism>
<dbReference type="Pfam" id="PF00725">
    <property type="entry name" value="3HCDH"/>
    <property type="match status" value="1"/>
</dbReference>
<dbReference type="GO" id="GO:0070403">
    <property type="term" value="F:NAD+ binding"/>
    <property type="evidence" value="ECO:0007669"/>
    <property type="project" value="InterPro"/>
</dbReference>
<dbReference type="InterPro" id="IPR013328">
    <property type="entry name" value="6PGD_dom2"/>
</dbReference>
<dbReference type="InterPro" id="IPR006108">
    <property type="entry name" value="3HC_DH_C"/>
</dbReference>
<dbReference type="PANTHER" id="PTHR48075:SF5">
    <property type="entry name" value="3-HYDROXYBUTYRYL-COA DEHYDROGENASE"/>
    <property type="match status" value="1"/>
</dbReference>
<keyword evidence="1" id="KW-0560">Oxidoreductase</keyword>
<dbReference type="SUPFAM" id="SSF51735">
    <property type="entry name" value="NAD(P)-binding Rossmann-fold domains"/>
    <property type="match status" value="1"/>
</dbReference>
<evidence type="ECO:0000313" key="6">
    <source>
        <dbReference type="EMBL" id="NNF07691.1"/>
    </source>
</evidence>
<dbReference type="AlphaFoldDB" id="A0A7Y2E9H9"/>
<feature type="binding site" evidence="3">
    <location>
        <begin position="10"/>
        <end position="15"/>
    </location>
    <ligand>
        <name>NAD(+)</name>
        <dbReference type="ChEBI" id="CHEBI:57540"/>
    </ligand>
</feature>
<dbReference type="FunFam" id="3.40.50.720:FF:000009">
    <property type="entry name" value="Fatty oxidation complex, alpha subunit"/>
    <property type="match status" value="1"/>
</dbReference>
<feature type="domain" description="3-hydroxyacyl-CoA dehydrogenase C-terminal" evidence="4">
    <location>
        <begin position="187"/>
        <end position="283"/>
    </location>
</feature>
<proteinExistence type="predicted"/>
<dbReference type="SUPFAM" id="SSF48179">
    <property type="entry name" value="6-phosphogluconate dehydrogenase C-terminal domain-like"/>
    <property type="match status" value="1"/>
</dbReference>
<evidence type="ECO:0000256" key="3">
    <source>
        <dbReference type="PIRSR" id="PIRSR000105-2"/>
    </source>
</evidence>
<evidence type="ECO:0000259" key="5">
    <source>
        <dbReference type="Pfam" id="PF02737"/>
    </source>
</evidence>
<comment type="caution">
    <text evidence="6">The sequence shown here is derived from an EMBL/GenBank/DDBJ whole genome shotgun (WGS) entry which is preliminary data.</text>
</comment>
<evidence type="ECO:0000256" key="2">
    <source>
        <dbReference type="PIRSR" id="PIRSR000105-1"/>
    </source>
</evidence>
<dbReference type="EMBL" id="JABDJR010000525">
    <property type="protein sequence ID" value="NNF07691.1"/>
    <property type="molecule type" value="Genomic_DNA"/>
</dbReference>
<accession>A0A7Y2E9H9</accession>
<feature type="binding site" evidence="3">
    <location>
        <position position="275"/>
    </location>
    <ligand>
        <name>NAD(+)</name>
        <dbReference type="ChEBI" id="CHEBI:57540"/>
    </ligand>
</feature>
<dbReference type="GO" id="GO:0006631">
    <property type="term" value="P:fatty acid metabolic process"/>
    <property type="evidence" value="ECO:0007669"/>
    <property type="project" value="InterPro"/>
</dbReference>
<sequence>MSRETVTVVGAGTMGHGIAQVAAMSGHPTRIYDVSEEVLKRADEAIRRNLDKGVEREKVTAAQRESTLENLRFESYLEPAVTGSDIVIEAAPESLDLKKNLFGEIETYVSASAILATNTSSLPIGRIGEDLNHPERVLGLHFFNPVHIMALLEIVRATATSEDVLSRAKAFGAGLGKECIVVRDVPGFATSRLGLVIGLEAMRMVEQKVASAEDIDKAMTLGYRHPVGPLKLTDMVGLDVRLAIAEHLHTALGSEAFRPPEILRTMVEEGLLGKKAGRGFYDWTV</sequence>
<dbReference type="Pfam" id="PF02737">
    <property type="entry name" value="3HCDH_N"/>
    <property type="match status" value="1"/>
</dbReference>
<feature type="binding site" evidence="3">
    <location>
        <position position="93"/>
    </location>
    <ligand>
        <name>NAD(+)</name>
        <dbReference type="ChEBI" id="CHEBI:57540"/>
    </ligand>
</feature>
<feature type="binding site" evidence="3">
    <location>
        <position position="120"/>
    </location>
    <ligand>
        <name>NAD(+)</name>
        <dbReference type="ChEBI" id="CHEBI:57540"/>
    </ligand>
</feature>
<dbReference type="GO" id="GO:0016616">
    <property type="term" value="F:oxidoreductase activity, acting on the CH-OH group of donors, NAD or NADP as acceptor"/>
    <property type="evidence" value="ECO:0007669"/>
    <property type="project" value="InterPro"/>
</dbReference>
<dbReference type="InterPro" id="IPR022694">
    <property type="entry name" value="3-OHacyl-CoA_DH"/>
</dbReference>
<dbReference type="PANTHER" id="PTHR48075">
    <property type="entry name" value="3-HYDROXYACYL-COA DEHYDROGENASE FAMILY PROTEIN"/>
    <property type="match status" value="1"/>
</dbReference>
<feature type="binding site" evidence="3">
    <location>
        <position position="144"/>
    </location>
    <ligand>
        <name>NAD(+)</name>
        <dbReference type="ChEBI" id="CHEBI:57540"/>
    </ligand>
</feature>
<feature type="binding site" evidence="3">
    <location>
        <position position="98"/>
    </location>
    <ligand>
        <name>NAD(+)</name>
        <dbReference type="ChEBI" id="CHEBI:57540"/>
    </ligand>
</feature>
<dbReference type="PIRSF" id="PIRSF000105">
    <property type="entry name" value="HCDH"/>
    <property type="match status" value="1"/>
</dbReference>
<evidence type="ECO:0000313" key="7">
    <source>
        <dbReference type="Proteomes" id="UP000547674"/>
    </source>
</evidence>
<feature type="site" description="Important for catalytic activity" evidence="2">
    <location>
        <position position="141"/>
    </location>
</feature>
<evidence type="ECO:0000256" key="1">
    <source>
        <dbReference type="ARBA" id="ARBA00023002"/>
    </source>
</evidence>
<gene>
    <name evidence="6" type="ORF">HKN21_13090</name>
</gene>
<dbReference type="Gene3D" id="1.10.1040.10">
    <property type="entry name" value="N-(1-d-carboxylethyl)-l-norvaline Dehydrogenase, domain 2"/>
    <property type="match status" value="1"/>
</dbReference>
<name>A0A7Y2E9H9_UNCEI</name>